<sequence length="106" mass="12562">MSVPAWVTRNKETPSNIVSLIKTAKVNGCWIFHERHQRFYTPEEFEENWDKVVQSDGKVNNFKEFKIVNPMYAVRLCARWVDIANQRQQEVLKKLEGYNGEFKKKA</sequence>
<dbReference type="RefSeq" id="WP_160370534.1">
    <property type="nucleotide sequence ID" value="NZ_WSQA01000016.1"/>
</dbReference>
<dbReference type="Proteomes" id="UP000435036">
    <property type="component" value="Unassembled WGS sequence"/>
</dbReference>
<protein>
    <submittedName>
        <fullName evidence="1">Uncharacterized protein</fullName>
    </submittedName>
</protein>
<name>A0A6N8L255_9SPHI</name>
<dbReference type="AlphaFoldDB" id="A0A6N8L255"/>
<evidence type="ECO:0000313" key="2">
    <source>
        <dbReference type="Proteomes" id="UP000435036"/>
    </source>
</evidence>
<gene>
    <name evidence="1" type="ORF">GQF63_17460</name>
</gene>
<organism evidence="1 2">
    <name type="scientific">Sphingobacterium humi</name>
    <dbReference type="NCBI Taxonomy" id="1796905"/>
    <lineage>
        <taxon>Bacteria</taxon>
        <taxon>Pseudomonadati</taxon>
        <taxon>Bacteroidota</taxon>
        <taxon>Sphingobacteriia</taxon>
        <taxon>Sphingobacteriales</taxon>
        <taxon>Sphingobacteriaceae</taxon>
        <taxon>Sphingobacterium</taxon>
    </lineage>
</organism>
<evidence type="ECO:0000313" key="1">
    <source>
        <dbReference type="EMBL" id="MVZ63815.1"/>
    </source>
</evidence>
<dbReference type="OrthoDB" id="710787at2"/>
<reference evidence="1 2" key="1">
    <citation type="submission" date="2019-12" db="EMBL/GenBank/DDBJ databases">
        <authorList>
            <person name="Dong K."/>
        </authorList>
    </citation>
    <scope>NUCLEOTIDE SEQUENCE [LARGE SCALE GENOMIC DNA]</scope>
    <source>
        <strain evidence="1 2">JCM 31225</strain>
    </source>
</reference>
<dbReference type="EMBL" id="WSQA01000016">
    <property type="protein sequence ID" value="MVZ63815.1"/>
    <property type="molecule type" value="Genomic_DNA"/>
</dbReference>
<comment type="caution">
    <text evidence="1">The sequence shown here is derived from an EMBL/GenBank/DDBJ whole genome shotgun (WGS) entry which is preliminary data.</text>
</comment>
<keyword evidence="2" id="KW-1185">Reference proteome</keyword>
<proteinExistence type="predicted"/>
<accession>A0A6N8L255</accession>